<name>A0AAD3S8K3_NEPGR</name>
<protein>
    <submittedName>
        <fullName evidence="2">Uncharacterized protein</fullName>
    </submittedName>
</protein>
<organism evidence="2 3">
    <name type="scientific">Nepenthes gracilis</name>
    <name type="common">Slender pitcher plant</name>
    <dbReference type="NCBI Taxonomy" id="150966"/>
    <lineage>
        <taxon>Eukaryota</taxon>
        <taxon>Viridiplantae</taxon>
        <taxon>Streptophyta</taxon>
        <taxon>Embryophyta</taxon>
        <taxon>Tracheophyta</taxon>
        <taxon>Spermatophyta</taxon>
        <taxon>Magnoliopsida</taxon>
        <taxon>eudicotyledons</taxon>
        <taxon>Gunneridae</taxon>
        <taxon>Pentapetalae</taxon>
        <taxon>Caryophyllales</taxon>
        <taxon>Nepenthaceae</taxon>
        <taxon>Nepenthes</taxon>
    </lineage>
</organism>
<dbReference type="EMBL" id="BSYO01000006">
    <property type="protein sequence ID" value="GMH06439.1"/>
    <property type="molecule type" value="Genomic_DNA"/>
</dbReference>
<gene>
    <name evidence="2" type="ORF">Nepgr_008279</name>
</gene>
<dbReference type="AlphaFoldDB" id="A0AAD3S8K3"/>
<dbReference type="PANTHER" id="PTHR35324:SF4">
    <property type="entry name" value="EXPRESSED PROTEIN"/>
    <property type="match status" value="1"/>
</dbReference>
<evidence type="ECO:0000256" key="1">
    <source>
        <dbReference type="SAM" id="MobiDB-lite"/>
    </source>
</evidence>
<evidence type="ECO:0000313" key="3">
    <source>
        <dbReference type="Proteomes" id="UP001279734"/>
    </source>
</evidence>
<accession>A0AAD3S8K3</accession>
<feature type="compositionally biased region" description="Polar residues" evidence="1">
    <location>
        <begin position="1"/>
        <end position="12"/>
    </location>
</feature>
<dbReference type="PANTHER" id="PTHR35324">
    <property type="entry name" value="BNAA08G03750D PROTEIN"/>
    <property type="match status" value="1"/>
</dbReference>
<evidence type="ECO:0000313" key="2">
    <source>
        <dbReference type="EMBL" id="GMH06439.1"/>
    </source>
</evidence>
<reference evidence="2" key="1">
    <citation type="submission" date="2023-05" db="EMBL/GenBank/DDBJ databases">
        <title>Nepenthes gracilis genome sequencing.</title>
        <authorList>
            <person name="Fukushima K."/>
        </authorList>
    </citation>
    <scope>NUCLEOTIDE SEQUENCE</scope>
    <source>
        <strain evidence="2">SING2019-196</strain>
    </source>
</reference>
<comment type="caution">
    <text evidence="2">The sequence shown here is derived from an EMBL/GenBank/DDBJ whole genome shotgun (WGS) entry which is preliminary data.</text>
</comment>
<proteinExistence type="predicted"/>
<sequence>MDFTISKKQPPTSEVKDEHQAEGDVVISSQLRVISSSDKPLDKDVVLRRIRHHKNLNKFNRAFKALLMNGSAATAASIPDPEWLDLEDAFSTP</sequence>
<feature type="region of interest" description="Disordered" evidence="1">
    <location>
        <begin position="1"/>
        <end position="22"/>
    </location>
</feature>
<keyword evidence="3" id="KW-1185">Reference proteome</keyword>
<dbReference type="Proteomes" id="UP001279734">
    <property type="component" value="Unassembled WGS sequence"/>
</dbReference>